<evidence type="ECO:0000313" key="3">
    <source>
        <dbReference type="EMBL" id="AMW35319.1"/>
    </source>
</evidence>
<organism evidence="3 4">
    <name type="scientific">Haematospirillum jordaniae</name>
    <dbReference type="NCBI Taxonomy" id="1549855"/>
    <lineage>
        <taxon>Bacteria</taxon>
        <taxon>Pseudomonadati</taxon>
        <taxon>Pseudomonadota</taxon>
        <taxon>Alphaproteobacteria</taxon>
        <taxon>Rhodospirillales</taxon>
        <taxon>Novispirillaceae</taxon>
        <taxon>Haematospirillum</taxon>
    </lineage>
</organism>
<keyword evidence="2" id="KW-1133">Transmembrane helix</keyword>
<dbReference type="KEGG" id="hjo:AY555_09185"/>
<sequence>MAGDPKNASVARKKSSGNIITLLLIVPLIFMFMPTFIFLTIVMMPSLVAFVVDRSKQRYGAITVGGMNFAGCFPWLMDLWLHDHSVPHVLDLLTNVWALIVIFGSAGLGWILSSTAPFLASTIMSVTSTHKIAGLQARQKQLLEEWGPEVSRADTGEDILAADTPVAEEE</sequence>
<feature type="region of interest" description="Disordered" evidence="1">
    <location>
        <begin position="147"/>
        <end position="170"/>
    </location>
</feature>
<keyword evidence="2" id="KW-0472">Membrane</keyword>
<evidence type="ECO:0000313" key="4">
    <source>
        <dbReference type="Proteomes" id="UP000076066"/>
    </source>
</evidence>
<feature type="transmembrane region" description="Helical" evidence="2">
    <location>
        <begin position="97"/>
        <end position="120"/>
    </location>
</feature>
<dbReference type="RefSeq" id="WP_066135898.1">
    <property type="nucleotide sequence ID" value="NZ_CP014525.1"/>
</dbReference>
<gene>
    <name evidence="3" type="ORF">AY555_09185</name>
</gene>
<dbReference type="AlphaFoldDB" id="A0A143DFG7"/>
<feature type="transmembrane region" description="Helical" evidence="2">
    <location>
        <begin position="19"/>
        <end position="52"/>
    </location>
</feature>
<proteinExistence type="predicted"/>
<keyword evidence="4" id="KW-1185">Reference proteome</keyword>
<evidence type="ECO:0000256" key="1">
    <source>
        <dbReference type="SAM" id="MobiDB-lite"/>
    </source>
</evidence>
<name>A0A143DFG7_9PROT</name>
<dbReference type="STRING" id="1549855.AY555_09185"/>
<dbReference type="EMBL" id="CP014525">
    <property type="protein sequence ID" value="AMW35319.1"/>
    <property type="molecule type" value="Genomic_DNA"/>
</dbReference>
<protein>
    <submittedName>
        <fullName evidence="3">Uncharacterized protein</fullName>
    </submittedName>
</protein>
<dbReference type="GeneID" id="53317326"/>
<evidence type="ECO:0000256" key="2">
    <source>
        <dbReference type="SAM" id="Phobius"/>
    </source>
</evidence>
<reference evidence="3 4" key="1">
    <citation type="submission" date="2016-02" db="EMBL/GenBank/DDBJ databases">
        <title>Complete Genome of H5569, the type strain of the newly described species Haematospirillium jordaniae.</title>
        <authorList>
            <person name="Nicholson A.C."/>
            <person name="Humrighouse B.W."/>
            <person name="Loparov V."/>
            <person name="McQuiston J.R."/>
        </authorList>
    </citation>
    <scope>NUCLEOTIDE SEQUENCE [LARGE SCALE GENOMIC DNA]</scope>
    <source>
        <strain evidence="3 4">H5569</strain>
    </source>
</reference>
<dbReference type="OrthoDB" id="7357449at2"/>
<dbReference type="Proteomes" id="UP000076066">
    <property type="component" value="Chromosome"/>
</dbReference>
<accession>A0A143DFG7</accession>
<keyword evidence="2" id="KW-0812">Transmembrane</keyword>
<feature type="transmembrane region" description="Helical" evidence="2">
    <location>
        <begin position="59"/>
        <end position="77"/>
    </location>
</feature>